<organism evidence="4 5">
    <name type="scientific">Chloroflexus aggregans (strain MD-66 / DSM 9485)</name>
    <dbReference type="NCBI Taxonomy" id="326427"/>
    <lineage>
        <taxon>Bacteria</taxon>
        <taxon>Bacillati</taxon>
        <taxon>Chloroflexota</taxon>
        <taxon>Chloroflexia</taxon>
        <taxon>Chloroflexales</taxon>
        <taxon>Chloroflexineae</taxon>
        <taxon>Chloroflexaceae</taxon>
        <taxon>Chloroflexus</taxon>
    </lineage>
</organism>
<gene>
    <name evidence="4" type="ordered locus">Cagg_3365</name>
</gene>
<dbReference type="Pfam" id="PF03747">
    <property type="entry name" value="ADP_ribosyl_GH"/>
    <property type="match status" value="1"/>
</dbReference>
<feature type="binding site" evidence="3">
    <location>
        <position position="265"/>
    </location>
    <ligand>
        <name>Mg(2+)</name>
        <dbReference type="ChEBI" id="CHEBI:18420"/>
        <label>1</label>
    </ligand>
</feature>
<feature type="binding site" evidence="3">
    <location>
        <position position="60"/>
    </location>
    <ligand>
        <name>Mg(2+)</name>
        <dbReference type="ChEBI" id="CHEBI:18420"/>
        <label>1</label>
    </ligand>
</feature>
<dbReference type="GO" id="GO:0046872">
    <property type="term" value="F:metal ion binding"/>
    <property type="evidence" value="ECO:0007669"/>
    <property type="project" value="UniProtKB-KW"/>
</dbReference>
<feature type="binding site" evidence="3">
    <location>
        <position position="262"/>
    </location>
    <ligand>
        <name>Mg(2+)</name>
        <dbReference type="ChEBI" id="CHEBI:18420"/>
        <label>1</label>
    </ligand>
</feature>
<evidence type="ECO:0000256" key="3">
    <source>
        <dbReference type="PIRSR" id="PIRSR605502-1"/>
    </source>
</evidence>
<evidence type="ECO:0000313" key="4">
    <source>
        <dbReference type="EMBL" id="ACL26209.1"/>
    </source>
</evidence>
<proteinExistence type="inferred from homology"/>
<comment type="cofactor">
    <cofactor evidence="3">
        <name>Mg(2+)</name>
        <dbReference type="ChEBI" id="CHEBI:18420"/>
    </cofactor>
    <text evidence="3">Binds 2 magnesium ions per subunit.</text>
</comment>
<feature type="binding site" evidence="3">
    <location>
        <position position="264"/>
    </location>
    <ligand>
        <name>Mg(2+)</name>
        <dbReference type="ChEBI" id="CHEBI:18420"/>
        <label>1</label>
    </ligand>
</feature>
<accession>B8G8T4</accession>
<keyword evidence="3" id="KW-0479">Metal-binding</keyword>
<comment type="similarity">
    <text evidence="1">Belongs to the ADP-ribosylglycohydrolase family.</text>
</comment>
<feature type="binding site" evidence="3">
    <location>
        <position position="61"/>
    </location>
    <ligand>
        <name>Mg(2+)</name>
        <dbReference type="ChEBI" id="CHEBI:18420"/>
        <label>1</label>
    </ligand>
</feature>
<dbReference type="KEGG" id="cag:Cagg_3365"/>
<sequence>MNRHDRIAGGLFGLLIGDALGVPYEFHPPEALPPITAIDLQPPDGFARSHPTIPVGTWSDDGALALALLDSLLTCDRLDLNDFARKIQAWYEQGAYTPDGTVFDVGSQTLRAIRALQSGVPPYRAGPAGEFDNGNGALMRVLPLALWHRGHDRELVADAHLQSLPTHGHLRSQVCCALYCLWARYELAGDGDAWNTATKRLRDIYGNGQARIELETHIEPDKLVPGEGKGYVVDTLRSARWTVAQGSDYAHVVRLAIALGYDTDTTACVAGGIAGIRYGIEGIPTNWRQQLRGQPLVHELLTRLLQRG</sequence>
<dbReference type="RefSeq" id="WP_015942056.1">
    <property type="nucleotide sequence ID" value="NC_011831.1"/>
</dbReference>
<dbReference type="PANTHER" id="PTHR16222:SF24">
    <property type="entry name" value="ADP-RIBOSYLHYDROLASE ARH3"/>
    <property type="match status" value="1"/>
</dbReference>
<name>B8G8T4_CHLAD</name>
<dbReference type="eggNOG" id="COG1397">
    <property type="taxonomic scope" value="Bacteria"/>
</dbReference>
<dbReference type="SUPFAM" id="SSF101478">
    <property type="entry name" value="ADP-ribosylglycohydrolase"/>
    <property type="match status" value="1"/>
</dbReference>
<keyword evidence="5" id="KW-1185">Reference proteome</keyword>
<dbReference type="InterPro" id="IPR005502">
    <property type="entry name" value="Ribosyl_crysJ1"/>
</dbReference>
<dbReference type="STRING" id="326427.Cagg_3365"/>
<keyword evidence="3" id="KW-0460">Magnesium</keyword>
<dbReference type="HOGENOM" id="CLU_024566_8_1_0"/>
<evidence type="ECO:0000256" key="1">
    <source>
        <dbReference type="ARBA" id="ARBA00010702"/>
    </source>
</evidence>
<evidence type="ECO:0000313" key="5">
    <source>
        <dbReference type="Proteomes" id="UP000002508"/>
    </source>
</evidence>
<dbReference type="Gene3D" id="1.10.4080.10">
    <property type="entry name" value="ADP-ribosylation/Crystallin J1"/>
    <property type="match status" value="1"/>
</dbReference>
<reference evidence="4" key="1">
    <citation type="submission" date="2008-12" db="EMBL/GenBank/DDBJ databases">
        <title>Complete sequence of Chloroflexus aggregans DSM 9485.</title>
        <authorList>
            <consortium name="US DOE Joint Genome Institute"/>
            <person name="Lucas S."/>
            <person name="Copeland A."/>
            <person name="Lapidus A."/>
            <person name="Glavina del Rio T."/>
            <person name="Dalin E."/>
            <person name="Tice H."/>
            <person name="Pitluck S."/>
            <person name="Foster B."/>
            <person name="Larimer F."/>
            <person name="Land M."/>
            <person name="Hauser L."/>
            <person name="Kyrpides N."/>
            <person name="Mikhailova N."/>
            <person name="Bryant D."/>
            <person name="Richardson P."/>
        </authorList>
    </citation>
    <scope>NUCLEOTIDE SEQUENCE</scope>
    <source>
        <strain evidence="4">DSM 9485</strain>
    </source>
</reference>
<dbReference type="PANTHER" id="PTHR16222">
    <property type="entry name" value="ADP-RIBOSYLGLYCOHYDROLASE"/>
    <property type="match status" value="1"/>
</dbReference>
<keyword evidence="2" id="KW-0378">Hydrolase</keyword>
<dbReference type="GO" id="GO:0016787">
    <property type="term" value="F:hydrolase activity"/>
    <property type="evidence" value="ECO:0007669"/>
    <property type="project" value="UniProtKB-KW"/>
</dbReference>
<evidence type="ECO:0000256" key="2">
    <source>
        <dbReference type="ARBA" id="ARBA00022801"/>
    </source>
</evidence>
<protein>
    <submittedName>
        <fullName evidence="4">ADP-ribosylation/Crystallin J1</fullName>
    </submittedName>
</protein>
<dbReference type="EMBL" id="CP001337">
    <property type="protein sequence ID" value="ACL26209.1"/>
    <property type="molecule type" value="Genomic_DNA"/>
</dbReference>
<dbReference type="InterPro" id="IPR050792">
    <property type="entry name" value="ADP-ribosylglycohydrolase"/>
</dbReference>
<feature type="binding site" evidence="3">
    <location>
        <position position="59"/>
    </location>
    <ligand>
        <name>Mg(2+)</name>
        <dbReference type="ChEBI" id="CHEBI:18420"/>
        <label>1</label>
    </ligand>
</feature>
<dbReference type="Proteomes" id="UP000002508">
    <property type="component" value="Chromosome"/>
</dbReference>
<dbReference type="OrthoDB" id="9798107at2"/>
<dbReference type="InterPro" id="IPR036705">
    <property type="entry name" value="Ribosyl_crysJ1_sf"/>
</dbReference>
<dbReference type="AlphaFoldDB" id="B8G8T4"/>